<comment type="caution">
    <text evidence="4">The sequence shown here is derived from an EMBL/GenBank/DDBJ whole genome shotgun (WGS) entry which is preliminary data.</text>
</comment>
<protein>
    <submittedName>
        <fullName evidence="4">Uncharacterized protein</fullName>
    </submittedName>
</protein>
<feature type="signal peptide" evidence="3">
    <location>
        <begin position="1"/>
        <end position="20"/>
    </location>
</feature>
<feature type="compositionally biased region" description="Basic and acidic residues" evidence="1">
    <location>
        <begin position="464"/>
        <end position="499"/>
    </location>
</feature>
<dbReference type="EMBL" id="JAZHXI010000004">
    <property type="protein sequence ID" value="KAL2072615.1"/>
    <property type="molecule type" value="Genomic_DNA"/>
</dbReference>
<feature type="region of interest" description="Disordered" evidence="1">
    <location>
        <begin position="208"/>
        <end position="247"/>
    </location>
</feature>
<gene>
    <name evidence="4" type="ORF">VTL71DRAFT_11958</name>
</gene>
<feature type="compositionally biased region" description="Low complexity" evidence="1">
    <location>
        <begin position="208"/>
        <end position="218"/>
    </location>
</feature>
<feature type="transmembrane region" description="Helical" evidence="2">
    <location>
        <begin position="278"/>
        <end position="300"/>
    </location>
</feature>
<organism evidence="4 5">
    <name type="scientific">Oculimacula yallundae</name>
    <dbReference type="NCBI Taxonomy" id="86028"/>
    <lineage>
        <taxon>Eukaryota</taxon>
        <taxon>Fungi</taxon>
        <taxon>Dikarya</taxon>
        <taxon>Ascomycota</taxon>
        <taxon>Pezizomycotina</taxon>
        <taxon>Leotiomycetes</taxon>
        <taxon>Helotiales</taxon>
        <taxon>Ploettnerulaceae</taxon>
        <taxon>Oculimacula</taxon>
    </lineage>
</organism>
<keyword evidence="2" id="KW-1133">Transmembrane helix</keyword>
<reference evidence="4 5" key="1">
    <citation type="journal article" date="2024" name="Commun. Biol.">
        <title>Comparative genomic analysis of thermophilic fungi reveals convergent evolutionary adaptations and gene losses.</title>
        <authorList>
            <person name="Steindorff A.S."/>
            <person name="Aguilar-Pontes M.V."/>
            <person name="Robinson A.J."/>
            <person name="Andreopoulos B."/>
            <person name="LaButti K."/>
            <person name="Kuo A."/>
            <person name="Mondo S."/>
            <person name="Riley R."/>
            <person name="Otillar R."/>
            <person name="Haridas S."/>
            <person name="Lipzen A."/>
            <person name="Grimwood J."/>
            <person name="Schmutz J."/>
            <person name="Clum A."/>
            <person name="Reid I.D."/>
            <person name="Moisan M.C."/>
            <person name="Butler G."/>
            <person name="Nguyen T.T.M."/>
            <person name="Dewar K."/>
            <person name="Conant G."/>
            <person name="Drula E."/>
            <person name="Henrissat B."/>
            <person name="Hansel C."/>
            <person name="Singer S."/>
            <person name="Hutchinson M.I."/>
            <person name="de Vries R.P."/>
            <person name="Natvig D.O."/>
            <person name="Powell A.J."/>
            <person name="Tsang A."/>
            <person name="Grigoriev I.V."/>
        </authorList>
    </citation>
    <scope>NUCLEOTIDE SEQUENCE [LARGE SCALE GENOMIC DNA]</scope>
    <source>
        <strain evidence="4 5">CBS 494.80</strain>
    </source>
</reference>
<proteinExistence type="predicted"/>
<evidence type="ECO:0000256" key="3">
    <source>
        <dbReference type="SAM" id="SignalP"/>
    </source>
</evidence>
<sequence>MFSRVSIAIVALAWPRSALSANTAPCFYPDGSKAVNDIPCFSSNSLSRICCAPNQVCSTNGLCVTTDPTVTQQTFRGSCLDPAFGPSCPTFCLTQNRNTQNPVVSCGDPKAGNFCCDEGKGPDCCATPAKILALGVGMMSPAASGTISTGIMLNAPATQSPAPVVSLQTTTIVSISTVTSVQVSTPVTSQSPATPVAPPGIIAAQPAIAQPNPSSSLPPSTPFLPAQPPKKEEELFRPSAPANSSFGSRTGVEAAIIAEAAVRQPATSTAAPLSAGTVASASIGAVVIVTLIIVISVMMLRRRIARKAEETKAQEEAAGAKPHDREKGTDTSGGPGPPGGGAGPPQVERNVHEVGGPMGLAALNQSRGDVPPMRPAREAANPFRSPLPSPQWQNQERYQARASEMFSKDYNRNSDPFQGGTPLPQPGRGLGDGQRGNEATDSPTKGYYNERQSEWSLPTLTTAHPDHSPRVDRTRGVSELDREVDAMRSKYPEQYRDRNTTFSDDSNIRNPPEVETSNGMRVPAAGLERRISGPGPETMNSQTFQKLLYDVQSRPF</sequence>
<keyword evidence="3" id="KW-0732">Signal</keyword>
<feature type="region of interest" description="Disordered" evidence="1">
    <location>
        <begin position="310"/>
        <end position="523"/>
    </location>
</feature>
<keyword evidence="2" id="KW-0812">Transmembrane</keyword>
<dbReference type="Proteomes" id="UP001595075">
    <property type="component" value="Unassembled WGS sequence"/>
</dbReference>
<name>A0ABR4CRM6_9HELO</name>
<feature type="chain" id="PRO_5045713632" evidence="3">
    <location>
        <begin position="21"/>
        <end position="556"/>
    </location>
</feature>
<keyword evidence="2" id="KW-0472">Membrane</keyword>
<feature type="compositionally biased region" description="Gly residues" evidence="1">
    <location>
        <begin position="331"/>
        <end position="343"/>
    </location>
</feature>
<accession>A0ABR4CRM6</accession>
<evidence type="ECO:0000313" key="5">
    <source>
        <dbReference type="Proteomes" id="UP001595075"/>
    </source>
</evidence>
<evidence type="ECO:0000256" key="1">
    <source>
        <dbReference type="SAM" id="MobiDB-lite"/>
    </source>
</evidence>
<feature type="compositionally biased region" description="Polar residues" evidence="1">
    <location>
        <begin position="500"/>
        <end position="519"/>
    </location>
</feature>
<evidence type="ECO:0000256" key="2">
    <source>
        <dbReference type="SAM" id="Phobius"/>
    </source>
</evidence>
<feature type="compositionally biased region" description="Pro residues" evidence="1">
    <location>
        <begin position="219"/>
        <end position="228"/>
    </location>
</feature>
<evidence type="ECO:0000313" key="4">
    <source>
        <dbReference type="EMBL" id="KAL2072615.1"/>
    </source>
</evidence>
<keyword evidence="5" id="KW-1185">Reference proteome</keyword>